<protein>
    <recommendedName>
        <fullName evidence="1">F-box protein At3g26010-like beta-propeller domain-containing protein</fullName>
    </recommendedName>
</protein>
<dbReference type="Proteomes" id="UP000479710">
    <property type="component" value="Unassembled WGS sequence"/>
</dbReference>
<dbReference type="AlphaFoldDB" id="A0A6G1BSR0"/>
<sequence length="164" mass="18081">MFNSDLTFVPGPGTREQAYLQQQELVGDDGARASGRRGIGGKSGGLFVVNSSEGLLLCSRGRERLNPVHYYVCNPQTLQWVALLELPWPPTTPEAGLLSLATDGSRFQVVLFDKRRLWEGLDLHMYLRVFSSDKGEWTAWHLPYAPLGVKAYAPPSLGRSGGAY</sequence>
<dbReference type="OrthoDB" id="692256at2759"/>
<dbReference type="Pfam" id="PF24750">
    <property type="entry name" value="b-prop_At3g26010-like"/>
    <property type="match status" value="1"/>
</dbReference>
<evidence type="ECO:0000313" key="3">
    <source>
        <dbReference type="Proteomes" id="UP000479710"/>
    </source>
</evidence>
<name>A0A6G1BSR0_9ORYZ</name>
<comment type="caution">
    <text evidence="2">The sequence shown here is derived from an EMBL/GenBank/DDBJ whole genome shotgun (WGS) entry which is preliminary data.</text>
</comment>
<feature type="domain" description="F-box protein At3g26010-like beta-propeller" evidence="1">
    <location>
        <begin position="46"/>
        <end position="141"/>
    </location>
</feature>
<evidence type="ECO:0000259" key="1">
    <source>
        <dbReference type="Pfam" id="PF24750"/>
    </source>
</evidence>
<dbReference type="PANTHER" id="PTHR35546">
    <property type="entry name" value="F-BOX PROTEIN INTERACTION DOMAIN PROTEIN-RELATED"/>
    <property type="match status" value="1"/>
</dbReference>
<evidence type="ECO:0000313" key="2">
    <source>
        <dbReference type="EMBL" id="KAF0891375.1"/>
    </source>
</evidence>
<keyword evidence="3" id="KW-1185">Reference proteome</keyword>
<accession>A0A6G1BSR0</accession>
<dbReference type="InterPro" id="IPR055290">
    <property type="entry name" value="At3g26010-like"/>
</dbReference>
<organism evidence="2 3">
    <name type="scientific">Oryza meyeriana var. granulata</name>
    <dbReference type="NCBI Taxonomy" id="110450"/>
    <lineage>
        <taxon>Eukaryota</taxon>
        <taxon>Viridiplantae</taxon>
        <taxon>Streptophyta</taxon>
        <taxon>Embryophyta</taxon>
        <taxon>Tracheophyta</taxon>
        <taxon>Spermatophyta</taxon>
        <taxon>Magnoliopsida</taxon>
        <taxon>Liliopsida</taxon>
        <taxon>Poales</taxon>
        <taxon>Poaceae</taxon>
        <taxon>BOP clade</taxon>
        <taxon>Oryzoideae</taxon>
        <taxon>Oryzeae</taxon>
        <taxon>Oryzinae</taxon>
        <taxon>Oryza</taxon>
        <taxon>Oryza meyeriana</taxon>
    </lineage>
</organism>
<reference evidence="2 3" key="1">
    <citation type="submission" date="2019-11" db="EMBL/GenBank/DDBJ databases">
        <title>Whole genome sequence of Oryza granulata.</title>
        <authorList>
            <person name="Li W."/>
        </authorList>
    </citation>
    <scope>NUCLEOTIDE SEQUENCE [LARGE SCALE GENOMIC DNA]</scope>
    <source>
        <strain evidence="3">cv. Menghai</strain>
        <tissue evidence="2">Leaf</tissue>
    </source>
</reference>
<gene>
    <name evidence="2" type="ORF">E2562_009811</name>
</gene>
<dbReference type="InterPro" id="IPR056592">
    <property type="entry name" value="Beta-prop_At3g26010-like"/>
</dbReference>
<dbReference type="PANTHER" id="PTHR35546:SF83">
    <property type="entry name" value="EXPRESSED PROTEIN"/>
    <property type="match status" value="1"/>
</dbReference>
<proteinExistence type="predicted"/>
<dbReference type="EMBL" id="SPHZ02000011">
    <property type="protein sequence ID" value="KAF0891375.1"/>
    <property type="molecule type" value="Genomic_DNA"/>
</dbReference>